<name>A0A645F309_9ZZZZ</name>
<sequence>MLPCRLFRGFAGSICPLKIRAAAEHAVVHQQAAVAVAHRAERNLRELLGRGQRVPRAAHLRADQLLHFAGDAAERLSRGGKHAAAFRVGMNARAYVRARGEQVAMQPFLARRLALRAVVQRRKIDLHDIVRREVVVGQPARRTEHGCFVQPHGDIAPRTLHKPFVHEPDAAGNDCLA</sequence>
<evidence type="ECO:0000313" key="1">
    <source>
        <dbReference type="EMBL" id="MPN08006.1"/>
    </source>
</evidence>
<dbReference type="EMBL" id="VSSQ01054017">
    <property type="protein sequence ID" value="MPN08006.1"/>
    <property type="molecule type" value="Genomic_DNA"/>
</dbReference>
<dbReference type="AlphaFoldDB" id="A0A645F309"/>
<comment type="caution">
    <text evidence="1">The sequence shown here is derived from an EMBL/GenBank/DDBJ whole genome shotgun (WGS) entry which is preliminary data.</text>
</comment>
<organism evidence="1">
    <name type="scientific">bioreactor metagenome</name>
    <dbReference type="NCBI Taxonomy" id="1076179"/>
    <lineage>
        <taxon>unclassified sequences</taxon>
        <taxon>metagenomes</taxon>
        <taxon>ecological metagenomes</taxon>
    </lineage>
</organism>
<protein>
    <submittedName>
        <fullName evidence="1">Uncharacterized protein</fullName>
    </submittedName>
</protein>
<reference evidence="1" key="1">
    <citation type="submission" date="2019-08" db="EMBL/GenBank/DDBJ databases">
        <authorList>
            <person name="Kucharzyk K."/>
            <person name="Murdoch R.W."/>
            <person name="Higgins S."/>
            <person name="Loffler F."/>
        </authorList>
    </citation>
    <scope>NUCLEOTIDE SEQUENCE</scope>
</reference>
<gene>
    <name evidence="1" type="ORF">SDC9_155282</name>
</gene>
<proteinExistence type="predicted"/>
<accession>A0A645F309</accession>